<dbReference type="InterPro" id="IPR013087">
    <property type="entry name" value="Znf_C2H2_type"/>
</dbReference>
<reference evidence="9" key="1">
    <citation type="journal article" date="2017" name="Nucleic Acids Res.">
        <title>Proteogenomics produces comprehensive and highly accurate protein-coding gene annotation in a complete genome assembly of Malassezia sympodialis.</title>
        <authorList>
            <person name="Zhu Y."/>
            <person name="Engstroem P.G."/>
            <person name="Tellgren-Roth C."/>
            <person name="Baudo C.D."/>
            <person name="Kennell J.C."/>
            <person name="Sun S."/>
            <person name="Billmyre R.B."/>
            <person name="Schroeder M.S."/>
            <person name="Andersson A."/>
            <person name="Holm T."/>
            <person name="Sigurgeirsson B."/>
            <person name="Wu G."/>
            <person name="Sankaranarayanan S.R."/>
            <person name="Siddharthan R."/>
            <person name="Sanyal K."/>
            <person name="Lundeberg J."/>
            <person name="Nystedt B."/>
            <person name="Boekhout T."/>
            <person name="Dawson T.L. Jr."/>
            <person name="Heitman J."/>
            <person name="Scheynius A."/>
            <person name="Lehtioe J."/>
        </authorList>
    </citation>
    <scope>NUCLEOTIDE SEQUENCE [LARGE SCALE GENOMIC DNA]</scope>
    <source>
        <strain evidence="9">ATCC 42132</strain>
    </source>
</reference>
<dbReference type="InterPro" id="IPR036236">
    <property type="entry name" value="Znf_C2H2_sf"/>
</dbReference>
<evidence type="ECO:0000313" key="8">
    <source>
        <dbReference type="EMBL" id="SHO77784.1"/>
    </source>
</evidence>
<sequence length="617" mass="65879">MSNSQLQGRVSSPVVNRKASAWIHREPCMETGMPLNAPHVRESVPPAMSSQTLSPKLDSTSRSQFPVTAEEEYIQDFMGTALKELENEASLQDSSNHPGMGLLLSLSDKLAPTMDVPGASGPDAVSEPSQRASSTDIGSYNKSMGVSSPVVPSSLATPTPSLFAPPCTPFDHSIHLDTVASVASEAAATQYKEPAEYRSKRLGSLENPTSGPFPSPDLAPFTPSSSNAYLYMLRHTAVKDSNLSVDGHLIGKSQISPPSVALSTPNATARPDMSPASTPAIIDDLTASAQPVQGEAPIVTRDSNLPCALPNASFLDDELKQRQVIEDAVRTLNAHHQLAQTAALQHHESLNLTVPSHSATKAPLLNTATTGQVMADDPSSTLSKCTMGVDGKQNKRAKIGDAKIPESTETLQKRFQCPKCSRAFARAYNLNTHLSTHDPDPSRAKPFPCPYRSCRAEGGRSFSRKHDLQRHVASVHEWEPEPGVHGDTSEVGEGQETGGLASLGLGAPGKKFRCEQCGRGFVRRDALRRHHCERTMTNAVRKTMPNTTNASALPVRPLPSHVSSPMELARGSGGGEPMSSETRLFTRDMVVGQSKSVNTTSAPMERSHATGLATASV</sequence>
<dbReference type="GO" id="GO:0008270">
    <property type="term" value="F:zinc ion binding"/>
    <property type="evidence" value="ECO:0007669"/>
    <property type="project" value="UniProtKB-KW"/>
</dbReference>
<dbReference type="EMBL" id="LT671823">
    <property type="protein sequence ID" value="SHO77784.1"/>
    <property type="molecule type" value="Genomic_DNA"/>
</dbReference>
<comment type="subcellular location">
    <subcellularLocation>
        <location evidence="1">Nucleus</location>
    </subcellularLocation>
</comment>
<protein>
    <submittedName>
        <fullName evidence="8">Similar to S.cerevisiae protein CRZ1 (Transcription factor, activates transcription of stress response genes)</fullName>
    </submittedName>
</protein>
<dbReference type="VEuPathDB" id="FungiDB:MSYG_2126"/>
<keyword evidence="5" id="KW-0862">Zinc</keyword>
<dbReference type="InterPro" id="IPR050527">
    <property type="entry name" value="Snail/Krueppel_Znf"/>
</dbReference>
<feature type="region of interest" description="Disordered" evidence="7">
    <location>
        <begin position="113"/>
        <end position="140"/>
    </location>
</feature>
<keyword evidence="6" id="KW-0539">Nucleus</keyword>
<dbReference type="PROSITE" id="PS00028">
    <property type="entry name" value="ZINC_FINGER_C2H2_1"/>
    <property type="match status" value="1"/>
</dbReference>
<evidence type="ECO:0000256" key="5">
    <source>
        <dbReference type="ARBA" id="ARBA00022833"/>
    </source>
</evidence>
<dbReference type="GO" id="GO:0000981">
    <property type="term" value="F:DNA-binding transcription factor activity, RNA polymerase II-specific"/>
    <property type="evidence" value="ECO:0007669"/>
    <property type="project" value="TreeGrafter"/>
</dbReference>
<dbReference type="PANTHER" id="PTHR24388:SF54">
    <property type="entry name" value="PROTEIN ESCARGOT"/>
    <property type="match status" value="1"/>
</dbReference>
<gene>
    <name evidence="8" type="ORF">MSYG_2126</name>
</gene>
<keyword evidence="3" id="KW-0677">Repeat</keyword>
<evidence type="ECO:0000256" key="1">
    <source>
        <dbReference type="ARBA" id="ARBA00004123"/>
    </source>
</evidence>
<dbReference type="SMART" id="SM00355">
    <property type="entry name" value="ZnF_C2H2"/>
    <property type="match status" value="3"/>
</dbReference>
<keyword evidence="9" id="KW-1185">Reference proteome</keyword>
<dbReference type="HOGENOM" id="CLU_442840_0_0_1"/>
<dbReference type="GO" id="GO:0005634">
    <property type="term" value="C:nucleus"/>
    <property type="evidence" value="ECO:0007669"/>
    <property type="project" value="UniProtKB-SubCell"/>
</dbReference>
<dbReference type="GO" id="GO:0000978">
    <property type="term" value="F:RNA polymerase II cis-regulatory region sequence-specific DNA binding"/>
    <property type="evidence" value="ECO:0007669"/>
    <property type="project" value="TreeGrafter"/>
</dbReference>
<feature type="compositionally biased region" description="Polar residues" evidence="7">
    <location>
        <begin position="48"/>
        <end position="60"/>
    </location>
</feature>
<dbReference type="SUPFAM" id="SSF57667">
    <property type="entry name" value="beta-beta-alpha zinc fingers"/>
    <property type="match status" value="1"/>
</dbReference>
<accession>M5E612</accession>
<feature type="region of interest" description="Disordered" evidence="7">
    <location>
        <begin position="548"/>
        <end position="579"/>
    </location>
</feature>
<evidence type="ECO:0000256" key="3">
    <source>
        <dbReference type="ARBA" id="ARBA00022737"/>
    </source>
</evidence>
<evidence type="ECO:0000256" key="7">
    <source>
        <dbReference type="SAM" id="MobiDB-lite"/>
    </source>
</evidence>
<evidence type="ECO:0000256" key="2">
    <source>
        <dbReference type="ARBA" id="ARBA00022723"/>
    </source>
</evidence>
<evidence type="ECO:0000313" key="9">
    <source>
        <dbReference type="Proteomes" id="UP000186303"/>
    </source>
</evidence>
<dbReference type="RefSeq" id="XP_018739171.1">
    <property type="nucleotide sequence ID" value="XM_018885635.1"/>
</dbReference>
<organism evidence="8 9">
    <name type="scientific">Malassezia sympodialis (strain ATCC 42132)</name>
    <name type="common">Atopic eczema-associated yeast</name>
    <dbReference type="NCBI Taxonomy" id="1230383"/>
    <lineage>
        <taxon>Eukaryota</taxon>
        <taxon>Fungi</taxon>
        <taxon>Dikarya</taxon>
        <taxon>Basidiomycota</taxon>
        <taxon>Ustilaginomycotina</taxon>
        <taxon>Malasseziomycetes</taxon>
        <taxon>Malasseziales</taxon>
        <taxon>Malasseziaceae</taxon>
        <taxon>Malassezia</taxon>
    </lineage>
</organism>
<name>M5E612_MALS4</name>
<dbReference type="AlphaFoldDB" id="M5E612"/>
<evidence type="ECO:0000256" key="6">
    <source>
        <dbReference type="ARBA" id="ARBA00023242"/>
    </source>
</evidence>
<evidence type="ECO:0000256" key="4">
    <source>
        <dbReference type="ARBA" id="ARBA00022771"/>
    </source>
</evidence>
<dbReference type="STRING" id="1230383.M5E612"/>
<dbReference type="OrthoDB" id="8117402at2759"/>
<dbReference type="OMA" id="HEWEPEP"/>
<keyword evidence="2" id="KW-0479">Metal-binding</keyword>
<dbReference type="PROSITE" id="PS50157">
    <property type="entry name" value="ZINC_FINGER_C2H2_2"/>
    <property type="match status" value="3"/>
</dbReference>
<dbReference type="Pfam" id="PF00096">
    <property type="entry name" value="zf-C2H2"/>
    <property type="match status" value="2"/>
</dbReference>
<feature type="compositionally biased region" description="Basic and acidic residues" evidence="7">
    <location>
        <begin position="479"/>
        <end position="488"/>
    </location>
</feature>
<feature type="region of interest" description="Disordered" evidence="7">
    <location>
        <begin position="598"/>
        <end position="617"/>
    </location>
</feature>
<feature type="region of interest" description="Disordered" evidence="7">
    <location>
        <begin position="33"/>
        <end position="60"/>
    </location>
</feature>
<proteinExistence type="predicted"/>
<feature type="compositionally biased region" description="Polar residues" evidence="7">
    <location>
        <begin position="127"/>
        <end position="140"/>
    </location>
</feature>
<keyword evidence="4" id="KW-0863">Zinc-finger</keyword>
<dbReference type="Proteomes" id="UP000186303">
    <property type="component" value="Chromosome 3"/>
</dbReference>
<dbReference type="PANTHER" id="PTHR24388">
    <property type="entry name" value="ZINC FINGER PROTEIN"/>
    <property type="match status" value="1"/>
</dbReference>
<dbReference type="Gene3D" id="3.30.160.60">
    <property type="entry name" value="Classic Zinc Finger"/>
    <property type="match status" value="2"/>
</dbReference>
<feature type="region of interest" description="Disordered" evidence="7">
    <location>
        <begin position="479"/>
        <end position="504"/>
    </location>
</feature>
<dbReference type="KEGG" id="msym:MSY001_0544"/>